<evidence type="ECO:0000256" key="2">
    <source>
        <dbReference type="ARBA" id="ARBA00022679"/>
    </source>
</evidence>
<evidence type="ECO:0000256" key="6">
    <source>
        <dbReference type="ARBA" id="ARBA00022786"/>
    </source>
</evidence>
<dbReference type="Pfam" id="PF12906">
    <property type="entry name" value="RINGv"/>
    <property type="match status" value="1"/>
</dbReference>
<feature type="domain" description="RING-CH-type" evidence="11">
    <location>
        <begin position="23"/>
        <end position="85"/>
    </location>
</feature>
<dbReference type="EMBL" id="JABSTR010000008">
    <property type="protein sequence ID" value="KAH9378199.1"/>
    <property type="molecule type" value="Genomic_DNA"/>
</dbReference>
<evidence type="ECO:0000256" key="4">
    <source>
        <dbReference type="ARBA" id="ARBA00022723"/>
    </source>
</evidence>
<keyword evidence="3 10" id="KW-0812">Transmembrane</keyword>
<feature type="transmembrane region" description="Helical" evidence="10">
    <location>
        <begin position="137"/>
        <end position="157"/>
    </location>
</feature>
<dbReference type="GO" id="GO:0004842">
    <property type="term" value="F:ubiquitin-protein transferase activity"/>
    <property type="evidence" value="ECO:0007669"/>
    <property type="project" value="TreeGrafter"/>
</dbReference>
<dbReference type="Gene3D" id="3.30.40.10">
    <property type="entry name" value="Zinc/RING finger domain, C3HC4 (zinc finger)"/>
    <property type="match status" value="1"/>
</dbReference>
<dbReference type="PROSITE" id="PS51292">
    <property type="entry name" value="ZF_RING_CH"/>
    <property type="match status" value="1"/>
</dbReference>
<proteinExistence type="predicted"/>
<dbReference type="SUPFAM" id="SSF57850">
    <property type="entry name" value="RING/U-box"/>
    <property type="match status" value="1"/>
</dbReference>
<keyword evidence="4" id="KW-0479">Metal-binding</keyword>
<dbReference type="Proteomes" id="UP000821853">
    <property type="component" value="Unassembled WGS sequence"/>
</dbReference>
<evidence type="ECO:0000256" key="10">
    <source>
        <dbReference type="SAM" id="Phobius"/>
    </source>
</evidence>
<keyword evidence="5" id="KW-0863">Zinc-finger</keyword>
<dbReference type="VEuPathDB" id="VectorBase:HLOH_053362"/>
<keyword evidence="8 10" id="KW-1133">Transmembrane helix</keyword>
<keyword evidence="2" id="KW-0808">Transferase</keyword>
<feature type="transmembrane region" description="Helical" evidence="10">
    <location>
        <begin position="104"/>
        <end position="125"/>
    </location>
</feature>
<evidence type="ECO:0000256" key="8">
    <source>
        <dbReference type="ARBA" id="ARBA00022989"/>
    </source>
</evidence>
<evidence type="ECO:0000256" key="1">
    <source>
        <dbReference type="ARBA" id="ARBA00004141"/>
    </source>
</evidence>
<dbReference type="InterPro" id="IPR013083">
    <property type="entry name" value="Znf_RING/FYVE/PHD"/>
</dbReference>
<dbReference type="GO" id="GO:0016567">
    <property type="term" value="P:protein ubiquitination"/>
    <property type="evidence" value="ECO:0007669"/>
    <property type="project" value="TreeGrafter"/>
</dbReference>
<evidence type="ECO:0000259" key="11">
    <source>
        <dbReference type="PROSITE" id="PS51292"/>
    </source>
</evidence>
<sequence>MVDNQGAEFYEPPWLPAAATSGAVGGTAPVCRICYRAANANSGPLLSPCGCKGSIGLTHKQCLERWLQGRDTDQCNGCLHRYNVRWNHPPLYAFFLDPDHRVDVLRIVVDIISCAGDVMVLAFAWTYASRSLGNSTWLVYILVVGVLIFQTIFWLLVEIIRAMYVDS</sequence>
<reference evidence="12 13" key="1">
    <citation type="journal article" date="2020" name="Cell">
        <title>Large-Scale Comparative Analyses of Tick Genomes Elucidate Their Genetic Diversity and Vector Capacities.</title>
        <authorList>
            <consortium name="Tick Genome and Microbiome Consortium (TIGMIC)"/>
            <person name="Jia N."/>
            <person name="Wang J."/>
            <person name="Shi W."/>
            <person name="Du L."/>
            <person name="Sun Y."/>
            <person name="Zhan W."/>
            <person name="Jiang J.F."/>
            <person name="Wang Q."/>
            <person name="Zhang B."/>
            <person name="Ji P."/>
            <person name="Bell-Sakyi L."/>
            <person name="Cui X.M."/>
            <person name="Yuan T.T."/>
            <person name="Jiang B.G."/>
            <person name="Yang W.F."/>
            <person name="Lam T.T."/>
            <person name="Chang Q.C."/>
            <person name="Ding S.J."/>
            <person name="Wang X.J."/>
            <person name="Zhu J.G."/>
            <person name="Ruan X.D."/>
            <person name="Zhao L."/>
            <person name="Wei J.T."/>
            <person name="Ye R.Z."/>
            <person name="Que T.C."/>
            <person name="Du C.H."/>
            <person name="Zhou Y.H."/>
            <person name="Cheng J.X."/>
            <person name="Dai P.F."/>
            <person name="Guo W.B."/>
            <person name="Han X.H."/>
            <person name="Huang E.J."/>
            <person name="Li L.F."/>
            <person name="Wei W."/>
            <person name="Gao Y.C."/>
            <person name="Liu J.Z."/>
            <person name="Shao H.Z."/>
            <person name="Wang X."/>
            <person name="Wang C.C."/>
            <person name="Yang T.C."/>
            <person name="Huo Q.B."/>
            <person name="Li W."/>
            <person name="Chen H.Y."/>
            <person name="Chen S.E."/>
            <person name="Zhou L.G."/>
            <person name="Ni X.B."/>
            <person name="Tian J.H."/>
            <person name="Sheng Y."/>
            <person name="Liu T."/>
            <person name="Pan Y.S."/>
            <person name="Xia L.Y."/>
            <person name="Li J."/>
            <person name="Zhao F."/>
            <person name="Cao W.C."/>
        </authorList>
    </citation>
    <scope>NUCLEOTIDE SEQUENCE [LARGE SCALE GENOMIC DNA]</scope>
    <source>
        <strain evidence="12">HaeL-2018</strain>
    </source>
</reference>
<comment type="caution">
    <text evidence="12">The sequence shown here is derived from an EMBL/GenBank/DDBJ whole genome shotgun (WGS) entry which is preliminary data.</text>
</comment>
<gene>
    <name evidence="12" type="ORF">HPB48_010440</name>
</gene>
<dbReference type="PANTHER" id="PTHR46065:SF3">
    <property type="entry name" value="FI20425P1"/>
    <property type="match status" value="1"/>
</dbReference>
<dbReference type="InterPro" id="IPR011016">
    <property type="entry name" value="Znf_RING-CH"/>
</dbReference>
<organism evidence="12 13">
    <name type="scientific">Haemaphysalis longicornis</name>
    <name type="common">Bush tick</name>
    <dbReference type="NCBI Taxonomy" id="44386"/>
    <lineage>
        <taxon>Eukaryota</taxon>
        <taxon>Metazoa</taxon>
        <taxon>Ecdysozoa</taxon>
        <taxon>Arthropoda</taxon>
        <taxon>Chelicerata</taxon>
        <taxon>Arachnida</taxon>
        <taxon>Acari</taxon>
        <taxon>Parasitiformes</taxon>
        <taxon>Ixodida</taxon>
        <taxon>Ixodoidea</taxon>
        <taxon>Ixodidae</taxon>
        <taxon>Haemaphysalinae</taxon>
        <taxon>Haemaphysalis</taxon>
    </lineage>
</organism>
<evidence type="ECO:0000256" key="7">
    <source>
        <dbReference type="ARBA" id="ARBA00022833"/>
    </source>
</evidence>
<name>A0A9J6GUX5_HAELO</name>
<dbReference type="GO" id="GO:0016020">
    <property type="term" value="C:membrane"/>
    <property type="evidence" value="ECO:0007669"/>
    <property type="project" value="UniProtKB-SubCell"/>
</dbReference>
<dbReference type="AlphaFoldDB" id="A0A9J6GUX5"/>
<dbReference type="PANTHER" id="PTHR46065">
    <property type="entry name" value="E3 UBIQUITIN-PROTEIN LIGASE MARCH 2/3 FAMILY MEMBER"/>
    <property type="match status" value="1"/>
</dbReference>
<keyword evidence="7" id="KW-0862">Zinc</keyword>
<dbReference type="OrthoDB" id="273089at2759"/>
<evidence type="ECO:0000256" key="3">
    <source>
        <dbReference type="ARBA" id="ARBA00022692"/>
    </source>
</evidence>
<comment type="subcellular location">
    <subcellularLocation>
        <location evidence="1">Membrane</location>
        <topology evidence="1">Multi-pass membrane protein</topology>
    </subcellularLocation>
</comment>
<evidence type="ECO:0000256" key="5">
    <source>
        <dbReference type="ARBA" id="ARBA00022771"/>
    </source>
</evidence>
<dbReference type="GO" id="GO:0008270">
    <property type="term" value="F:zinc ion binding"/>
    <property type="evidence" value="ECO:0007669"/>
    <property type="project" value="UniProtKB-KW"/>
</dbReference>
<dbReference type="SMART" id="SM00744">
    <property type="entry name" value="RINGv"/>
    <property type="match status" value="1"/>
</dbReference>
<keyword evidence="9 10" id="KW-0472">Membrane</keyword>
<evidence type="ECO:0000313" key="13">
    <source>
        <dbReference type="Proteomes" id="UP000821853"/>
    </source>
</evidence>
<protein>
    <recommendedName>
        <fullName evidence="11">RING-CH-type domain-containing protein</fullName>
    </recommendedName>
</protein>
<evidence type="ECO:0000256" key="9">
    <source>
        <dbReference type="ARBA" id="ARBA00023136"/>
    </source>
</evidence>
<keyword evidence="6" id="KW-0833">Ubl conjugation pathway</keyword>
<dbReference type="OMA" id="VMRMAVN"/>
<evidence type="ECO:0000313" key="12">
    <source>
        <dbReference type="EMBL" id="KAH9378199.1"/>
    </source>
</evidence>
<keyword evidence="13" id="KW-1185">Reference proteome</keyword>
<accession>A0A9J6GUX5</accession>